<organism evidence="1 2">
    <name type="scientific">Mesobacillus boroniphilus JCM 21738</name>
    <dbReference type="NCBI Taxonomy" id="1294265"/>
    <lineage>
        <taxon>Bacteria</taxon>
        <taxon>Bacillati</taxon>
        <taxon>Bacillota</taxon>
        <taxon>Bacilli</taxon>
        <taxon>Bacillales</taxon>
        <taxon>Bacillaceae</taxon>
        <taxon>Mesobacillus</taxon>
    </lineage>
</organism>
<evidence type="ECO:0000313" key="1">
    <source>
        <dbReference type="EMBL" id="GAE46911.1"/>
    </source>
</evidence>
<sequence length="91" mass="10096">MPASFSVNGRIFALLTRMSKEKELISMENIDLQLEGHTAIITLNRPDALNAFNYETLGELQQAVEKLRSNREARVVIFTGAGEKAFSVGLI</sequence>
<dbReference type="eggNOG" id="COG1024">
    <property type="taxonomic scope" value="Bacteria"/>
</dbReference>
<dbReference type="PANTHER" id="PTHR11941:SF54">
    <property type="entry name" value="ENOYL-COA HYDRATASE, MITOCHONDRIAL"/>
    <property type="match status" value="1"/>
</dbReference>
<dbReference type="Proteomes" id="UP000018949">
    <property type="component" value="Unassembled WGS sequence"/>
</dbReference>
<proteinExistence type="predicted"/>
<dbReference type="CDD" id="cd06558">
    <property type="entry name" value="crotonase-like"/>
    <property type="match status" value="1"/>
</dbReference>
<gene>
    <name evidence="1" type="ORF">JCM21738_3841</name>
</gene>
<dbReference type="EMBL" id="BAUW01000057">
    <property type="protein sequence ID" value="GAE46911.1"/>
    <property type="molecule type" value="Genomic_DNA"/>
</dbReference>
<comment type="caution">
    <text evidence="1">The sequence shown here is derived from an EMBL/GenBank/DDBJ whole genome shotgun (WGS) entry which is preliminary data.</text>
</comment>
<dbReference type="GO" id="GO:0006635">
    <property type="term" value="P:fatty acid beta-oxidation"/>
    <property type="evidence" value="ECO:0007669"/>
    <property type="project" value="TreeGrafter"/>
</dbReference>
<keyword evidence="2" id="KW-1185">Reference proteome</keyword>
<name>W4RRJ2_9BACI</name>
<dbReference type="InterPro" id="IPR001753">
    <property type="entry name" value="Enoyl-CoA_hydra/iso"/>
</dbReference>
<dbReference type="InterPro" id="IPR029045">
    <property type="entry name" value="ClpP/crotonase-like_dom_sf"/>
</dbReference>
<reference evidence="1 2" key="1">
    <citation type="submission" date="2013-12" db="EMBL/GenBank/DDBJ databases">
        <title>NBRP : Genome information of microbial organism related human and environment.</title>
        <authorList>
            <person name="Hattori M."/>
            <person name="Oshima K."/>
            <person name="Inaba H."/>
            <person name="Suda W."/>
            <person name="Sakamoto M."/>
            <person name="Iino T."/>
            <person name="Kitahara M."/>
            <person name="Oshida Y."/>
            <person name="Iida T."/>
            <person name="Kudo T."/>
            <person name="Itoh T."/>
            <person name="Ahmed I."/>
            <person name="Ohkuma M."/>
        </authorList>
    </citation>
    <scope>NUCLEOTIDE SEQUENCE [LARGE SCALE GENOMIC DNA]</scope>
    <source>
        <strain evidence="1 2">JCM 21738</strain>
    </source>
</reference>
<dbReference type="AlphaFoldDB" id="W4RRJ2"/>
<dbReference type="Gene3D" id="3.90.226.10">
    <property type="entry name" value="2-enoyl-CoA Hydratase, Chain A, domain 1"/>
    <property type="match status" value="1"/>
</dbReference>
<dbReference type="SUPFAM" id="SSF52096">
    <property type="entry name" value="ClpP/crotonase"/>
    <property type="match status" value="1"/>
</dbReference>
<dbReference type="Pfam" id="PF00378">
    <property type="entry name" value="ECH_1"/>
    <property type="match status" value="1"/>
</dbReference>
<dbReference type="GO" id="GO:0003824">
    <property type="term" value="F:catalytic activity"/>
    <property type="evidence" value="ECO:0007669"/>
    <property type="project" value="UniProtKB-ARBA"/>
</dbReference>
<accession>W4RRJ2</accession>
<dbReference type="PANTHER" id="PTHR11941">
    <property type="entry name" value="ENOYL-COA HYDRATASE-RELATED"/>
    <property type="match status" value="1"/>
</dbReference>
<evidence type="ECO:0000313" key="2">
    <source>
        <dbReference type="Proteomes" id="UP000018949"/>
    </source>
</evidence>
<protein>
    <submittedName>
        <fullName evidence="1">3-hydroxybutyryl-CoA dehydratase</fullName>
    </submittedName>
</protein>